<evidence type="ECO:0000313" key="1">
    <source>
        <dbReference type="EMBL" id="KAA1065396.1"/>
    </source>
</evidence>
<reference evidence="3 4" key="1">
    <citation type="submission" date="2019-05" db="EMBL/GenBank/DDBJ databases">
        <title>Emergence of the Ug99 lineage of the wheat stem rust pathogen through somatic hybridization.</title>
        <authorList>
            <person name="Li F."/>
            <person name="Upadhyaya N.M."/>
            <person name="Sperschneider J."/>
            <person name="Matny O."/>
            <person name="Nguyen-Phuc H."/>
            <person name="Mago R."/>
            <person name="Raley C."/>
            <person name="Miller M.E."/>
            <person name="Silverstein K.A.T."/>
            <person name="Henningsen E."/>
            <person name="Hirsch C.D."/>
            <person name="Visser B."/>
            <person name="Pretorius Z.A."/>
            <person name="Steffenson B.J."/>
            <person name="Schwessinger B."/>
            <person name="Dodds P.N."/>
            <person name="Figueroa M."/>
        </authorList>
    </citation>
    <scope>NUCLEOTIDE SEQUENCE [LARGE SCALE GENOMIC DNA]</scope>
    <source>
        <strain evidence="2">21-0</strain>
        <strain evidence="1 4">Ug99</strain>
    </source>
</reference>
<evidence type="ECO:0000313" key="4">
    <source>
        <dbReference type="Proteomes" id="UP000325313"/>
    </source>
</evidence>
<sequence>MSLFLPHRYPFRRDIRMEHKRISPNHGGSSPYLREADFPEAMTMSNLWLFLVRYILVIQNAQPSSKALISSQVIRQSDGKNLQQVGLRCLHRPNE</sequence>
<dbReference type="AlphaFoldDB" id="A0A5B0NPP1"/>
<dbReference type="EMBL" id="VSWC01000092">
    <property type="protein sequence ID" value="KAA1090813.1"/>
    <property type="molecule type" value="Genomic_DNA"/>
</dbReference>
<dbReference type="Proteomes" id="UP000324748">
    <property type="component" value="Unassembled WGS sequence"/>
</dbReference>
<proteinExistence type="predicted"/>
<organism evidence="2 3">
    <name type="scientific">Puccinia graminis f. sp. tritici</name>
    <dbReference type="NCBI Taxonomy" id="56615"/>
    <lineage>
        <taxon>Eukaryota</taxon>
        <taxon>Fungi</taxon>
        <taxon>Dikarya</taxon>
        <taxon>Basidiomycota</taxon>
        <taxon>Pucciniomycotina</taxon>
        <taxon>Pucciniomycetes</taxon>
        <taxon>Pucciniales</taxon>
        <taxon>Pucciniaceae</taxon>
        <taxon>Puccinia</taxon>
    </lineage>
</organism>
<name>A0A5B0NPP1_PUCGR</name>
<evidence type="ECO:0000313" key="3">
    <source>
        <dbReference type="Proteomes" id="UP000324748"/>
    </source>
</evidence>
<keyword evidence="3" id="KW-1185">Reference proteome</keyword>
<comment type="caution">
    <text evidence="2">The sequence shown here is derived from an EMBL/GenBank/DDBJ whole genome shotgun (WGS) entry which is preliminary data.</text>
</comment>
<evidence type="ECO:0000313" key="2">
    <source>
        <dbReference type="EMBL" id="KAA1090813.1"/>
    </source>
</evidence>
<gene>
    <name evidence="2" type="ORF">PGT21_014412</name>
    <name evidence="1" type="ORF">PGTUg99_014898</name>
</gene>
<protein>
    <submittedName>
        <fullName evidence="2">Uncharacterized protein</fullName>
    </submittedName>
</protein>
<accession>A0A5B0NPP1</accession>
<dbReference type="EMBL" id="VDEP01000510">
    <property type="protein sequence ID" value="KAA1065396.1"/>
    <property type="molecule type" value="Genomic_DNA"/>
</dbReference>
<dbReference type="Proteomes" id="UP000325313">
    <property type="component" value="Unassembled WGS sequence"/>
</dbReference>